<feature type="compositionally biased region" description="Acidic residues" evidence="1">
    <location>
        <begin position="31"/>
        <end position="45"/>
    </location>
</feature>
<protein>
    <submittedName>
        <fullName evidence="2">Uncharacterized protein</fullName>
    </submittedName>
</protein>
<dbReference type="Proteomes" id="UP000018144">
    <property type="component" value="Unassembled WGS sequence"/>
</dbReference>
<feature type="region of interest" description="Disordered" evidence="1">
    <location>
        <begin position="31"/>
        <end position="82"/>
    </location>
</feature>
<dbReference type="EMBL" id="HF936296">
    <property type="protein sequence ID" value="CCX34055.1"/>
    <property type="molecule type" value="Genomic_DNA"/>
</dbReference>
<evidence type="ECO:0000313" key="3">
    <source>
        <dbReference type="Proteomes" id="UP000018144"/>
    </source>
</evidence>
<gene>
    <name evidence="2" type="ORF">PCON_02533</name>
</gene>
<feature type="compositionally biased region" description="Acidic residues" evidence="1">
    <location>
        <begin position="53"/>
        <end position="69"/>
    </location>
</feature>
<reference evidence="2 3" key="1">
    <citation type="journal article" date="2013" name="PLoS Genet.">
        <title>The genome and development-dependent transcriptomes of Pyronema confluens: a window into fungal evolution.</title>
        <authorList>
            <person name="Traeger S."/>
            <person name="Altegoer F."/>
            <person name="Freitag M."/>
            <person name="Gabaldon T."/>
            <person name="Kempken F."/>
            <person name="Kumar A."/>
            <person name="Marcet-Houben M."/>
            <person name="Poggeler S."/>
            <person name="Stajich J.E."/>
            <person name="Nowrousian M."/>
        </authorList>
    </citation>
    <scope>NUCLEOTIDE SEQUENCE [LARGE SCALE GENOMIC DNA]</scope>
    <source>
        <strain evidence="3">CBS 100304</strain>
        <tissue evidence="2">Vegetative mycelium</tissue>
    </source>
</reference>
<accession>U4LQ25</accession>
<proteinExistence type="predicted"/>
<dbReference type="OrthoDB" id="5340790at2759"/>
<evidence type="ECO:0000313" key="2">
    <source>
        <dbReference type="EMBL" id="CCX34055.1"/>
    </source>
</evidence>
<dbReference type="STRING" id="1076935.U4LQ25"/>
<evidence type="ECO:0000256" key="1">
    <source>
        <dbReference type="SAM" id="MobiDB-lite"/>
    </source>
</evidence>
<organism evidence="2 3">
    <name type="scientific">Pyronema omphalodes (strain CBS 100304)</name>
    <name type="common">Pyronema confluens</name>
    <dbReference type="NCBI Taxonomy" id="1076935"/>
    <lineage>
        <taxon>Eukaryota</taxon>
        <taxon>Fungi</taxon>
        <taxon>Dikarya</taxon>
        <taxon>Ascomycota</taxon>
        <taxon>Pezizomycotina</taxon>
        <taxon>Pezizomycetes</taxon>
        <taxon>Pezizales</taxon>
        <taxon>Pyronemataceae</taxon>
        <taxon>Pyronema</taxon>
    </lineage>
</organism>
<sequence>MIMLWQLNLLKQLEQVDRELFHLPSLELELELESSSSDSEDSDDHDSERDIDSDSEDNSDSDADDELLDAPETLRPPRNADFSGLHDPLFGHRYWQDRSNPHEIHLMRTHTVEQWFHQPHQARFDNTRLFRVHFQMDRVSFERLLELIQDHEVFKNKSHLAKQMHPRYQLAVFLFSMGGKVRSTQLLVASATGVGEGSVRNYCGRVLTAILSLYDKFIHWPAREEKAAMKQHRCAAS</sequence>
<dbReference type="AlphaFoldDB" id="U4LQ25"/>
<name>U4LQ25_PYROM</name>
<keyword evidence="3" id="KW-1185">Reference proteome</keyword>